<protein>
    <submittedName>
        <fullName evidence="1">Uncharacterized protein</fullName>
    </submittedName>
</protein>
<evidence type="ECO:0000313" key="1">
    <source>
        <dbReference type="EMBL" id="RZC48932.1"/>
    </source>
</evidence>
<reference evidence="1 2" key="1">
    <citation type="journal article" date="2018" name="Science">
        <title>The opium poppy genome and morphinan production.</title>
        <authorList>
            <person name="Guo L."/>
            <person name="Winzer T."/>
            <person name="Yang X."/>
            <person name="Li Y."/>
            <person name="Ning Z."/>
            <person name="He Z."/>
            <person name="Teodor R."/>
            <person name="Lu Y."/>
            <person name="Bowser T.A."/>
            <person name="Graham I.A."/>
            <person name="Ye K."/>
        </authorList>
    </citation>
    <scope>NUCLEOTIDE SEQUENCE [LARGE SCALE GENOMIC DNA]</scope>
    <source>
        <strain evidence="2">cv. HN1</strain>
        <tissue evidence="1">Leaves</tissue>
    </source>
</reference>
<dbReference type="Proteomes" id="UP000316621">
    <property type="component" value="Chromosome 2"/>
</dbReference>
<proteinExistence type="predicted"/>
<dbReference type="Gramene" id="RZC48932">
    <property type="protein sequence ID" value="RZC48932"/>
    <property type="gene ID" value="C5167_017358"/>
</dbReference>
<sequence>MLKLSLKRASAPAPAHIRVKESPLSSDAIFRQDCERDIAKAGDDAPYEVKYENINKFSWDLVHTR</sequence>
<dbReference type="AlphaFoldDB" id="A0A4Y7IMI7"/>
<dbReference type="EMBL" id="CM010716">
    <property type="protein sequence ID" value="RZC48932.1"/>
    <property type="molecule type" value="Genomic_DNA"/>
</dbReference>
<name>A0A4Y7IMI7_PAPSO</name>
<accession>A0A4Y7IMI7</accession>
<evidence type="ECO:0000313" key="2">
    <source>
        <dbReference type="Proteomes" id="UP000316621"/>
    </source>
</evidence>
<organism evidence="1 2">
    <name type="scientific">Papaver somniferum</name>
    <name type="common">Opium poppy</name>
    <dbReference type="NCBI Taxonomy" id="3469"/>
    <lineage>
        <taxon>Eukaryota</taxon>
        <taxon>Viridiplantae</taxon>
        <taxon>Streptophyta</taxon>
        <taxon>Embryophyta</taxon>
        <taxon>Tracheophyta</taxon>
        <taxon>Spermatophyta</taxon>
        <taxon>Magnoliopsida</taxon>
        <taxon>Ranunculales</taxon>
        <taxon>Papaveraceae</taxon>
        <taxon>Papaveroideae</taxon>
        <taxon>Papaver</taxon>
    </lineage>
</organism>
<gene>
    <name evidence="1" type="ORF">C5167_017358</name>
</gene>
<keyword evidence="2" id="KW-1185">Reference proteome</keyword>